<dbReference type="Pfam" id="PF03951">
    <property type="entry name" value="Gln-synt_N"/>
    <property type="match status" value="1"/>
</dbReference>
<dbReference type="PROSITE" id="PS51986">
    <property type="entry name" value="GS_BETA_GRASP"/>
    <property type="match status" value="1"/>
</dbReference>
<dbReference type="SMART" id="SM01230">
    <property type="entry name" value="Gln-synt_C"/>
    <property type="match status" value="1"/>
</dbReference>
<dbReference type="GO" id="GO:0005737">
    <property type="term" value="C:cytoplasm"/>
    <property type="evidence" value="ECO:0007669"/>
    <property type="project" value="TreeGrafter"/>
</dbReference>
<dbReference type="SUPFAM" id="SSF55931">
    <property type="entry name" value="Glutamine synthetase/guanido kinase"/>
    <property type="match status" value="1"/>
</dbReference>
<proteinExistence type="inferred from homology"/>
<evidence type="ECO:0000259" key="5">
    <source>
        <dbReference type="PROSITE" id="PS51987"/>
    </source>
</evidence>
<dbReference type="InterPro" id="IPR036651">
    <property type="entry name" value="Gln_synt_N_sf"/>
</dbReference>
<dbReference type="GO" id="GO:0006542">
    <property type="term" value="P:glutamine biosynthetic process"/>
    <property type="evidence" value="ECO:0007669"/>
    <property type="project" value="InterPro"/>
</dbReference>
<dbReference type="PROSITE" id="PS51987">
    <property type="entry name" value="GS_CATALYTIC"/>
    <property type="match status" value="1"/>
</dbReference>
<evidence type="ECO:0000256" key="1">
    <source>
        <dbReference type="ARBA" id="ARBA00009897"/>
    </source>
</evidence>
<dbReference type="Gene3D" id="3.10.20.70">
    <property type="entry name" value="Glutamine synthetase, N-terminal domain"/>
    <property type="match status" value="1"/>
</dbReference>
<dbReference type="InterPro" id="IPR008147">
    <property type="entry name" value="Gln_synt_N"/>
</dbReference>
<dbReference type="EMBL" id="MEVM01000016">
    <property type="protein sequence ID" value="OGC70940.1"/>
    <property type="molecule type" value="Genomic_DNA"/>
</dbReference>
<dbReference type="AlphaFoldDB" id="A0A1F4WNF8"/>
<dbReference type="PANTHER" id="PTHR43407:SF1">
    <property type="entry name" value="LENGSIN"/>
    <property type="match status" value="1"/>
</dbReference>
<comment type="similarity">
    <text evidence="1 2 3">Belongs to the glutamine synthetase family.</text>
</comment>
<feature type="domain" description="GS catalytic" evidence="5">
    <location>
        <begin position="113"/>
        <end position="309"/>
    </location>
</feature>
<dbReference type="GO" id="GO:0016020">
    <property type="term" value="C:membrane"/>
    <property type="evidence" value="ECO:0007669"/>
    <property type="project" value="TreeGrafter"/>
</dbReference>
<comment type="caution">
    <text evidence="6">The sequence shown here is derived from an EMBL/GenBank/DDBJ whole genome shotgun (WGS) entry which is preliminary data.</text>
</comment>
<name>A0A1F4WNF8_UNCKA</name>
<dbReference type="InterPro" id="IPR014746">
    <property type="entry name" value="Gln_synth/guanido_kin_cat_dom"/>
</dbReference>
<dbReference type="GO" id="GO:0004356">
    <property type="term" value="F:glutamine synthetase activity"/>
    <property type="evidence" value="ECO:0007669"/>
    <property type="project" value="InterPro"/>
</dbReference>
<protein>
    <submittedName>
        <fullName evidence="6">Uncharacterized protein</fullName>
    </submittedName>
</protein>
<organism evidence="6 7">
    <name type="scientific">candidate division WWE3 bacterium RIFCSPLOWO2_02_FULL_53_10</name>
    <dbReference type="NCBI Taxonomy" id="1802629"/>
    <lineage>
        <taxon>Bacteria</taxon>
        <taxon>Katanobacteria</taxon>
    </lineage>
</organism>
<evidence type="ECO:0000256" key="3">
    <source>
        <dbReference type="RuleBase" id="RU000384"/>
    </source>
</evidence>
<dbReference type="PANTHER" id="PTHR43407">
    <property type="entry name" value="GLUTAMINE SYNTHETASE"/>
    <property type="match status" value="1"/>
</dbReference>
<gene>
    <name evidence="6" type="ORF">A3J33_04210</name>
</gene>
<feature type="domain" description="GS beta-grasp" evidence="4">
    <location>
        <begin position="21"/>
        <end position="106"/>
    </location>
</feature>
<dbReference type="InterPro" id="IPR027302">
    <property type="entry name" value="Gln_synth_N_conserv_site"/>
</dbReference>
<dbReference type="SUPFAM" id="SSF54368">
    <property type="entry name" value="Glutamine synthetase, N-terminal domain"/>
    <property type="match status" value="1"/>
</dbReference>
<accession>A0A1F4WNF8</accession>
<evidence type="ECO:0000256" key="2">
    <source>
        <dbReference type="PROSITE-ProRule" id="PRU01330"/>
    </source>
</evidence>
<dbReference type="PROSITE" id="PS00180">
    <property type="entry name" value="GLNA_1"/>
    <property type="match status" value="1"/>
</dbReference>
<evidence type="ECO:0000313" key="7">
    <source>
        <dbReference type="Proteomes" id="UP000176492"/>
    </source>
</evidence>
<dbReference type="Proteomes" id="UP000176492">
    <property type="component" value="Unassembled WGS sequence"/>
</dbReference>
<dbReference type="Pfam" id="PF00120">
    <property type="entry name" value="Gln-synt_C"/>
    <property type="match status" value="1"/>
</dbReference>
<sequence>MTIQKTRKAKQDEIRNSVRRENISFIILQFTDLLGQPKTVEVSANRLDDILDSGIWFDGSSIEGFARIAESDMLLRPDLDTFAVLPWSLSERKAARLICNAYLTDGNPLPTDPRRILLNVLGEAQKMGFTFQVGAEFEFYLLERSRLPALVPHDDKGYFDYTPQSRATEICERTMQSLSAFGIESEMHHHEVGSGQHEIDTRYSGALKAADNILTLKVALKAYTSGTNLKAVWMPKPLTGFPGDGLHVHQSLWQGEENTFYDATHRTGLSEIAHQFLAGQLVHARALSALVSPTVNSYKRLVPGFEAPV</sequence>
<dbReference type="Gene3D" id="3.30.590.10">
    <property type="entry name" value="Glutamine synthetase/guanido kinase, catalytic domain"/>
    <property type="match status" value="1"/>
</dbReference>
<feature type="non-terminal residue" evidence="6">
    <location>
        <position position="309"/>
    </location>
</feature>
<reference evidence="6 7" key="1">
    <citation type="journal article" date="2016" name="Nat. Commun.">
        <title>Thousands of microbial genomes shed light on interconnected biogeochemical processes in an aquifer system.</title>
        <authorList>
            <person name="Anantharaman K."/>
            <person name="Brown C.T."/>
            <person name="Hug L.A."/>
            <person name="Sharon I."/>
            <person name="Castelle C.J."/>
            <person name="Probst A.J."/>
            <person name="Thomas B.C."/>
            <person name="Singh A."/>
            <person name="Wilkins M.J."/>
            <person name="Karaoz U."/>
            <person name="Brodie E.L."/>
            <person name="Williams K.H."/>
            <person name="Hubbard S.S."/>
            <person name="Banfield J.F."/>
        </authorList>
    </citation>
    <scope>NUCLEOTIDE SEQUENCE [LARGE SCALE GENOMIC DNA]</scope>
</reference>
<evidence type="ECO:0000313" key="6">
    <source>
        <dbReference type="EMBL" id="OGC70940.1"/>
    </source>
</evidence>
<dbReference type="InterPro" id="IPR008146">
    <property type="entry name" value="Gln_synth_cat_dom"/>
</dbReference>
<evidence type="ECO:0000259" key="4">
    <source>
        <dbReference type="PROSITE" id="PS51986"/>
    </source>
</evidence>